<dbReference type="EMBL" id="JAAOAM010000217">
    <property type="protein sequence ID" value="KAF5538551.1"/>
    <property type="molecule type" value="Genomic_DNA"/>
</dbReference>
<dbReference type="AlphaFoldDB" id="A0A8H5MQE0"/>
<protein>
    <submittedName>
        <fullName evidence="3">Eukaryotic aspartyl protease</fullName>
    </submittedName>
</protein>
<feature type="domain" description="Peptidase A1" evidence="2">
    <location>
        <begin position="42"/>
        <end position="388"/>
    </location>
</feature>
<dbReference type="Pfam" id="PF00026">
    <property type="entry name" value="Asp"/>
    <property type="match status" value="1"/>
</dbReference>
<dbReference type="InterPro" id="IPR034164">
    <property type="entry name" value="Pepsin-like_dom"/>
</dbReference>
<name>A0A8H5MQE0_9HYPO</name>
<evidence type="ECO:0000313" key="3">
    <source>
        <dbReference type="EMBL" id="KAF5538551.1"/>
    </source>
</evidence>
<comment type="caution">
    <text evidence="3">The sequence shown here is derived from an EMBL/GenBank/DDBJ whole genome shotgun (WGS) entry which is preliminary data.</text>
</comment>
<dbReference type="PANTHER" id="PTHR47966">
    <property type="entry name" value="BETA-SITE APP-CLEAVING ENZYME, ISOFORM A-RELATED"/>
    <property type="match status" value="1"/>
</dbReference>
<keyword evidence="3" id="KW-0378">Hydrolase</keyword>
<gene>
    <name evidence="3" type="ORF">FMEXI_9322</name>
</gene>
<evidence type="ECO:0000313" key="4">
    <source>
        <dbReference type="Proteomes" id="UP000522262"/>
    </source>
</evidence>
<accession>A0A8H5MQE0</accession>
<dbReference type="Proteomes" id="UP000522262">
    <property type="component" value="Unassembled WGS sequence"/>
</dbReference>
<evidence type="ECO:0000259" key="2">
    <source>
        <dbReference type="PROSITE" id="PS51767"/>
    </source>
</evidence>
<keyword evidence="3" id="KW-0645">Protease</keyword>
<sequence length="412" mass="45637">MLLQRLIGSSIVLAIPSFCVVVPKNKVYVADVYIPEVRNDDQFYNVDISFNNQVLPVLVDTGSGDILVAADTCNVVDVSSGCYLCETFKTKGVKLLEPFGTTVGEGSALGNTSSLNVEVGGLRVPQMSTPLINWAVADEFQDGSFSGILGLGPNNVSRNLHFNGHLPLIDEMIKRRLLEKPVFSLSLPRLGDPMSPPKGKLTLGGIEEIHKDVSITYNDIIDNPNYNYDGFPLQPQSWTAQLQAVRMNGKVIPVQRGDLDPKGRYLSLMDSGSQQLMFRRQEFTAIAAAFKGKTIVQAETAVYFDCSIPQLLELKYHDRWFPVDPLDLIIPSDHGMKDGKELCHAALGVWDRTFADSIIGVPFLRNVISVFDYVKFETYTVQPRLGLAGLTDAEYAMERVKWDARNDIQDSI</sequence>
<dbReference type="CDD" id="cd05471">
    <property type="entry name" value="pepsin_like"/>
    <property type="match status" value="1"/>
</dbReference>
<evidence type="ECO:0000256" key="1">
    <source>
        <dbReference type="ARBA" id="ARBA00007447"/>
    </source>
</evidence>
<dbReference type="Gene3D" id="2.40.70.10">
    <property type="entry name" value="Acid Proteases"/>
    <property type="match status" value="2"/>
</dbReference>
<proteinExistence type="inferred from homology"/>
<dbReference type="InterPro" id="IPR021109">
    <property type="entry name" value="Peptidase_aspartic_dom_sf"/>
</dbReference>
<dbReference type="PRINTS" id="PR00792">
    <property type="entry name" value="PEPSIN"/>
</dbReference>
<dbReference type="GO" id="GO:0004190">
    <property type="term" value="F:aspartic-type endopeptidase activity"/>
    <property type="evidence" value="ECO:0007669"/>
    <property type="project" value="InterPro"/>
</dbReference>
<dbReference type="GO" id="GO:0006508">
    <property type="term" value="P:proteolysis"/>
    <property type="evidence" value="ECO:0007669"/>
    <property type="project" value="UniProtKB-KW"/>
</dbReference>
<dbReference type="InterPro" id="IPR001461">
    <property type="entry name" value="Aspartic_peptidase_A1"/>
</dbReference>
<dbReference type="PANTHER" id="PTHR47966:SF51">
    <property type="entry name" value="BETA-SITE APP-CLEAVING ENZYME, ISOFORM A-RELATED"/>
    <property type="match status" value="1"/>
</dbReference>
<reference evidence="3 4" key="1">
    <citation type="submission" date="2020-05" db="EMBL/GenBank/DDBJ databases">
        <title>Identification and distribution of gene clusters putatively required for synthesis of sphingolipid metabolism inhibitors in phylogenetically diverse species of the filamentous fungus Fusarium.</title>
        <authorList>
            <person name="Kim H.-S."/>
            <person name="Busman M."/>
            <person name="Brown D.W."/>
            <person name="Divon H."/>
            <person name="Uhlig S."/>
            <person name="Proctor R.H."/>
        </authorList>
    </citation>
    <scope>NUCLEOTIDE SEQUENCE [LARGE SCALE GENOMIC DNA]</scope>
    <source>
        <strain evidence="3 4">NRRL 53147</strain>
    </source>
</reference>
<organism evidence="3 4">
    <name type="scientific">Fusarium mexicanum</name>
    <dbReference type="NCBI Taxonomy" id="751941"/>
    <lineage>
        <taxon>Eukaryota</taxon>
        <taxon>Fungi</taxon>
        <taxon>Dikarya</taxon>
        <taxon>Ascomycota</taxon>
        <taxon>Pezizomycotina</taxon>
        <taxon>Sordariomycetes</taxon>
        <taxon>Hypocreomycetidae</taxon>
        <taxon>Hypocreales</taxon>
        <taxon>Nectriaceae</taxon>
        <taxon>Fusarium</taxon>
        <taxon>Fusarium fujikuroi species complex</taxon>
    </lineage>
</organism>
<dbReference type="PROSITE" id="PS51767">
    <property type="entry name" value="PEPTIDASE_A1"/>
    <property type="match status" value="1"/>
</dbReference>
<dbReference type="InterPro" id="IPR033121">
    <property type="entry name" value="PEPTIDASE_A1"/>
</dbReference>
<keyword evidence="4" id="KW-1185">Reference proteome</keyword>
<dbReference type="SUPFAM" id="SSF50630">
    <property type="entry name" value="Acid proteases"/>
    <property type="match status" value="1"/>
</dbReference>
<comment type="similarity">
    <text evidence="1">Belongs to the peptidase A1 family.</text>
</comment>